<evidence type="ECO:0000256" key="2">
    <source>
        <dbReference type="ARBA" id="ARBA00005988"/>
    </source>
</evidence>
<name>A0A069CXH6_WEIOS</name>
<dbReference type="GO" id="GO:0046872">
    <property type="term" value="F:metal ion binding"/>
    <property type="evidence" value="ECO:0007669"/>
    <property type="project" value="UniProtKB-KW"/>
</dbReference>
<comment type="cofactor">
    <cofactor evidence="1">
        <name>Zn(2+)</name>
        <dbReference type="ChEBI" id="CHEBI:29105"/>
    </cofactor>
</comment>
<accession>A0A069CXH6</accession>
<keyword evidence="3" id="KW-0479">Metal-binding</keyword>
<dbReference type="AlphaFoldDB" id="A0A069CXH6"/>
<dbReference type="STRING" id="1329250.WOSG25_290010"/>
<organism evidence="5 6">
    <name type="scientific">Weissella oryzae (strain DSM 25784 / JCM 18191 / LMG 30913 / SG25)</name>
    <dbReference type="NCBI Taxonomy" id="1329250"/>
    <lineage>
        <taxon>Bacteria</taxon>
        <taxon>Bacillati</taxon>
        <taxon>Bacillota</taxon>
        <taxon>Bacilli</taxon>
        <taxon>Lactobacillales</taxon>
        <taxon>Lactobacillaceae</taxon>
        <taxon>Weissella</taxon>
    </lineage>
</organism>
<evidence type="ECO:0000256" key="1">
    <source>
        <dbReference type="ARBA" id="ARBA00001947"/>
    </source>
</evidence>
<sequence length="45" mass="5157">MTTTKDKREAMLKIIINNMKNHTFSEELLMPYDFIVGLKSGLGVK</sequence>
<keyword evidence="4" id="KW-0862">Zinc</keyword>
<keyword evidence="6" id="KW-1185">Reference proteome</keyword>
<evidence type="ECO:0000313" key="5">
    <source>
        <dbReference type="EMBL" id="GAK32067.1"/>
    </source>
</evidence>
<evidence type="ECO:0000313" key="6">
    <source>
        <dbReference type="Proteomes" id="UP000030643"/>
    </source>
</evidence>
<dbReference type="EMBL" id="DF820512">
    <property type="protein sequence ID" value="GAK32067.1"/>
    <property type="molecule type" value="Genomic_DNA"/>
</dbReference>
<evidence type="ECO:0000256" key="4">
    <source>
        <dbReference type="ARBA" id="ARBA00022833"/>
    </source>
</evidence>
<dbReference type="Proteomes" id="UP000030643">
    <property type="component" value="Unassembled WGS sequence"/>
</dbReference>
<comment type="similarity">
    <text evidence="2">Belongs to the peptidase M14 family.</text>
</comment>
<proteinExistence type="inferred from homology"/>
<dbReference type="InterPro" id="IPR057247">
    <property type="entry name" value="CARBOXYPEPT_ZN_2"/>
</dbReference>
<evidence type="ECO:0000256" key="3">
    <source>
        <dbReference type="ARBA" id="ARBA00022723"/>
    </source>
</evidence>
<reference evidence="6" key="1">
    <citation type="journal article" date="2014" name="Genome Announc.">
        <title>Draft genome sequence of Weissella oryzae SG25T, isolated from fermented rice grains.</title>
        <authorList>
            <person name="Tanizawa Y."/>
            <person name="Fujisawa T."/>
            <person name="Mochizuki T."/>
            <person name="Kaminuma E."/>
            <person name="Suzuki Y."/>
            <person name="Nakamura Y."/>
            <person name="Tohno M."/>
        </authorList>
    </citation>
    <scope>NUCLEOTIDE SEQUENCE [LARGE SCALE GENOMIC DNA]</scope>
    <source>
        <strain evidence="6">DSM 25784 / JCM 18191 / LMG 30913 / SG25</strain>
    </source>
</reference>
<protein>
    <submittedName>
        <fullName evidence="5">Uncharacterized protein</fullName>
    </submittedName>
</protein>
<dbReference type="RefSeq" id="WP_190279677.1">
    <property type="nucleotide sequence ID" value="NZ_DF820512.1"/>
</dbReference>
<dbReference type="PROSITE" id="PS00133">
    <property type="entry name" value="CARBOXYPEPT_ZN_2"/>
    <property type="match status" value="1"/>
</dbReference>
<gene>
    <name evidence="5" type="ORF">WOSG25_290010</name>
</gene>